<name>X1A8S5_9ZZZZ</name>
<feature type="non-terminal residue" evidence="1">
    <location>
        <position position="1"/>
    </location>
</feature>
<dbReference type="EMBL" id="BART01005687">
    <property type="protein sequence ID" value="GAG69148.1"/>
    <property type="molecule type" value="Genomic_DNA"/>
</dbReference>
<dbReference type="AlphaFoldDB" id="X1A8S5"/>
<reference evidence="1" key="1">
    <citation type="journal article" date="2014" name="Front. Microbiol.">
        <title>High frequency of phylogenetically diverse reductive dehalogenase-homologous genes in deep subseafloor sedimentary metagenomes.</title>
        <authorList>
            <person name="Kawai M."/>
            <person name="Futagami T."/>
            <person name="Toyoda A."/>
            <person name="Takaki Y."/>
            <person name="Nishi S."/>
            <person name="Hori S."/>
            <person name="Arai W."/>
            <person name="Tsubouchi T."/>
            <person name="Morono Y."/>
            <person name="Uchiyama I."/>
            <person name="Ito T."/>
            <person name="Fujiyama A."/>
            <person name="Inagaki F."/>
            <person name="Takami H."/>
        </authorList>
    </citation>
    <scope>NUCLEOTIDE SEQUENCE</scope>
    <source>
        <strain evidence="1">Expedition CK06-06</strain>
    </source>
</reference>
<protein>
    <submittedName>
        <fullName evidence="1">Uncharacterized protein</fullName>
    </submittedName>
</protein>
<comment type="caution">
    <text evidence="1">The sequence shown here is derived from an EMBL/GenBank/DDBJ whole genome shotgun (WGS) entry which is preliminary data.</text>
</comment>
<organism evidence="1">
    <name type="scientific">marine sediment metagenome</name>
    <dbReference type="NCBI Taxonomy" id="412755"/>
    <lineage>
        <taxon>unclassified sequences</taxon>
        <taxon>metagenomes</taxon>
        <taxon>ecological metagenomes</taxon>
    </lineage>
</organism>
<proteinExistence type="predicted"/>
<sequence length="33" mass="3807">EVKLNERPSPRLQAWGKVVHRAGTKNNFQGLYI</sequence>
<accession>X1A8S5</accession>
<gene>
    <name evidence="1" type="ORF">S01H4_12969</name>
</gene>
<evidence type="ECO:0000313" key="1">
    <source>
        <dbReference type="EMBL" id="GAG69148.1"/>
    </source>
</evidence>